<keyword evidence="2" id="KW-0472">Membrane</keyword>
<feature type="region of interest" description="Disordered" evidence="1">
    <location>
        <begin position="1"/>
        <end position="22"/>
    </location>
</feature>
<keyword evidence="4" id="KW-1185">Reference proteome</keyword>
<keyword evidence="2" id="KW-1133">Transmembrane helix</keyword>
<evidence type="ECO:0000256" key="2">
    <source>
        <dbReference type="SAM" id="Phobius"/>
    </source>
</evidence>
<feature type="transmembrane region" description="Helical" evidence="2">
    <location>
        <begin position="409"/>
        <end position="434"/>
    </location>
</feature>
<evidence type="ECO:0000313" key="3">
    <source>
        <dbReference type="EMBL" id="CAG8972811.1"/>
    </source>
</evidence>
<feature type="transmembrane region" description="Helical" evidence="2">
    <location>
        <begin position="367"/>
        <end position="388"/>
    </location>
</feature>
<organism evidence="3 4">
    <name type="scientific">Hymenoscyphus albidus</name>
    <dbReference type="NCBI Taxonomy" id="595503"/>
    <lineage>
        <taxon>Eukaryota</taxon>
        <taxon>Fungi</taxon>
        <taxon>Dikarya</taxon>
        <taxon>Ascomycota</taxon>
        <taxon>Pezizomycotina</taxon>
        <taxon>Leotiomycetes</taxon>
        <taxon>Helotiales</taxon>
        <taxon>Helotiaceae</taxon>
        <taxon>Hymenoscyphus</taxon>
    </lineage>
</organism>
<dbReference type="EMBL" id="CAJVRM010000056">
    <property type="protein sequence ID" value="CAG8972811.1"/>
    <property type="molecule type" value="Genomic_DNA"/>
</dbReference>
<evidence type="ECO:0000256" key="1">
    <source>
        <dbReference type="SAM" id="MobiDB-lite"/>
    </source>
</evidence>
<protein>
    <recommendedName>
        <fullName evidence="5">Transmembrane protein 135 N-terminal domain-containing protein</fullName>
    </recommendedName>
</protein>
<dbReference type="Proteomes" id="UP000701801">
    <property type="component" value="Unassembled WGS sequence"/>
</dbReference>
<comment type="caution">
    <text evidence="3">The sequence shown here is derived from an EMBL/GenBank/DDBJ whole genome shotgun (WGS) entry which is preliminary data.</text>
</comment>
<accession>A0A9N9Q443</accession>
<dbReference type="AlphaFoldDB" id="A0A9N9Q443"/>
<dbReference type="InterPro" id="IPR026749">
    <property type="entry name" value="Tmem135"/>
</dbReference>
<proteinExistence type="predicted"/>
<gene>
    <name evidence="3" type="ORF">HYALB_00007736</name>
</gene>
<name>A0A9N9Q443_9HELO</name>
<evidence type="ECO:0000313" key="4">
    <source>
        <dbReference type="Proteomes" id="UP000701801"/>
    </source>
</evidence>
<reference evidence="3" key="1">
    <citation type="submission" date="2021-07" db="EMBL/GenBank/DDBJ databases">
        <authorList>
            <person name="Durling M."/>
        </authorList>
    </citation>
    <scope>NUCLEOTIDE SEQUENCE</scope>
</reference>
<keyword evidence="2" id="KW-0812">Transmembrane</keyword>
<sequence length="549" mass="62193">MASNPDEEVGPPKNREHRISAKSTADPILRNALRYTISSKEYETLHRFIISRSNVLQRNTPSPAKVEKLLDGPGGRGVEDYNAAAIRASLRVFFATGAGLKAWSAVKERLLGAQVVRGKRVPLWKSPNFRLSLSLSTILLLHRILFRFFTRLRARLLTPEARPFRQRNKRTSRTLTSSLAPAIGASLAGFMLGVYPSDQLRVSISIYALSRAAEFTYNHAEDEGWIWGKEGSKWERPWWWGSWLLYPLTCGQLLHAFVFDRDCFPKAYGDFILKYSPQYIQARPNDYPAALPWPDTYEIVDKIAETAKLNYPPFISPILFPNSTTTLPKALGAISPITSPAHPLIASLTCATLHPSDPSCLRTYLTYWIRVFPQLTRFFTAIFVLLSLPQYKAFYNSPITTLNKLASRILLYSSFVAGSIGTSWGAICFFQQYLPRHVLSTQRFFFGGVLGGLWGFMVRGRARSEFLYSARASLDCLWKVGRKRGWWRGFRGGDVWLFVASLMVVNLVYERDSRSIRSGAVRRGVSSLRGEGFRDFVKEEEGREGEEVN</sequence>
<dbReference type="OrthoDB" id="291792at2759"/>
<dbReference type="PANTHER" id="PTHR12459">
    <property type="entry name" value="TRANSMEMBRANE PROTEIN 135-RELATED"/>
    <property type="match status" value="1"/>
</dbReference>
<evidence type="ECO:0008006" key="5">
    <source>
        <dbReference type="Google" id="ProtNLM"/>
    </source>
</evidence>
<dbReference type="PANTHER" id="PTHR12459:SF19">
    <property type="entry name" value="TRANSMEMBRANE PROTEIN 135 N-TERMINAL DOMAIN-CONTAINING PROTEIN"/>
    <property type="match status" value="1"/>
</dbReference>
<feature type="transmembrane region" description="Helical" evidence="2">
    <location>
        <begin position="440"/>
        <end position="458"/>
    </location>
</feature>